<keyword evidence="1" id="KW-0808">Transferase</keyword>
<comment type="caution">
    <text evidence="6">The sequence shown here is derived from an EMBL/GenBank/DDBJ whole genome shotgun (WGS) entry which is preliminary data.</text>
</comment>
<keyword evidence="2" id="KW-0418">Kinase</keyword>
<evidence type="ECO:0000256" key="3">
    <source>
        <dbReference type="ARBA" id="ARBA00023012"/>
    </source>
</evidence>
<dbReference type="InterPro" id="IPR050482">
    <property type="entry name" value="Sensor_HK_TwoCompSys"/>
</dbReference>
<keyword evidence="4" id="KW-0472">Membrane</keyword>
<dbReference type="GO" id="GO:0005524">
    <property type="term" value="F:ATP binding"/>
    <property type="evidence" value="ECO:0007669"/>
    <property type="project" value="UniProtKB-KW"/>
</dbReference>
<evidence type="ECO:0000256" key="2">
    <source>
        <dbReference type="ARBA" id="ARBA00022777"/>
    </source>
</evidence>
<dbReference type="InterPro" id="IPR003594">
    <property type="entry name" value="HATPase_dom"/>
</dbReference>
<feature type="domain" description="Histidine kinase/HSP90-like ATPase" evidence="5">
    <location>
        <begin position="331"/>
        <end position="416"/>
    </location>
</feature>
<evidence type="ECO:0000313" key="6">
    <source>
        <dbReference type="EMBL" id="MBD1318801.1"/>
    </source>
</evidence>
<keyword evidence="3" id="KW-0902">Two-component regulatory system</keyword>
<keyword evidence="4" id="KW-0812">Transmembrane</keyword>
<reference evidence="6 7" key="1">
    <citation type="submission" date="2020-09" db="EMBL/GenBank/DDBJ databases">
        <title>Novel species in genus Gordonia.</title>
        <authorList>
            <person name="Zhang G."/>
        </authorList>
    </citation>
    <scope>NUCLEOTIDE SEQUENCE [LARGE SCALE GENOMIC DNA]</scope>
    <source>
        <strain evidence="6 7">ON-33</strain>
    </source>
</reference>
<evidence type="ECO:0000313" key="7">
    <source>
        <dbReference type="Proteomes" id="UP000602395"/>
    </source>
</evidence>
<dbReference type="RefSeq" id="WP_190265824.1">
    <property type="nucleotide sequence ID" value="NZ_BAABAD010000003.1"/>
</dbReference>
<evidence type="ECO:0000256" key="1">
    <source>
        <dbReference type="ARBA" id="ARBA00022679"/>
    </source>
</evidence>
<dbReference type="SUPFAM" id="SSF55874">
    <property type="entry name" value="ATPase domain of HSP90 chaperone/DNA topoisomerase II/histidine kinase"/>
    <property type="match status" value="1"/>
</dbReference>
<name>A0ABR7W7K2_9ACTN</name>
<dbReference type="CDD" id="cd16917">
    <property type="entry name" value="HATPase_UhpB-NarQ-NarX-like"/>
    <property type="match status" value="1"/>
</dbReference>
<feature type="transmembrane region" description="Helical" evidence="4">
    <location>
        <begin position="186"/>
        <end position="208"/>
    </location>
</feature>
<proteinExistence type="predicted"/>
<gene>
    <name evidence="6" type="ORF">IDF66_04330</name>
</gene>
<dbReference type="Proteomes" id="UP000602395">
    <property type="component" value="Unassembled WGS sequence"/>
</dbReference>
<dbReference type="InterPro" id="IPR036890">
    <property type="entry name" value="HATPase_C_sf"/>
</dbReference>
<sequence>MSGAATTGAFGRASAMPDDARAHPWRNRIVGPSDTTDRARVQRIGARFVGCGLITFTVGLSPVIAARAELTDAWWPPLSAALVVGPALLVIAATYRPTLRYQTALAALSSIGFLLATALWFVAWDGDVAPGHSWWSVWLVQFPGVPGLVFGMAGRYLLAIGHIVVATFLAQTANQLGVYGHLRPELYLGSLVTIALTCVFLAVAVVTVRTAGLLDETRSAAMDAAATSAASTAKEAERARFAALIHDKVIAILLAVDVGRPRPGLGTQAVTALDELDRRDDEPPAATTGVDEFVQRVRTAIAATDDDVERELSINRSASGRYPGEAVSAMIEAMCEAIRNVRRHAGAGASCLVVGDFRADRVTLAVVDDGQGFDPDRVPPERLGLAVGIRGRMTGLAGGDVEVRSEPGRGTVVIVKWVRDGGS</sequence>
<accession>A0ABR7W7K2</accession>
<feature type="transmembrane region" description="Helical" evidence="4">
    <location>
        <begin position="105"/>
        <end position="123"/>
    </location>
</feature>
<feature type="transmembrane region" description="Helical" evidence="4">
    <location>
        <begin position="48"/>
        <end position="68"/>
    </location>
</feature>
<dbReference type="Pfam" id="PF02518">
    <property type="entry name" value="HATPase_c"/>
    <property type="match status" value="1"/>
</dbReference>
<keyword evidence="6" id="KW-0067">ATP-binding</keyword>
<keyword evidence="6" id="KW-0547">Nucleotide-binding</keyword>
<dbReference type="Gene3D" id="3.30.565.10">
    <property type="entry name" value="Histidine kinase-like ATPase, C-terminal domain"/>
    <property type="match status" value="1"/>
</dbReference>
<protein>
    <submittedName>
        <fullName evidence="6">ATP-binding protein</fullName>
    </submittedName>
</protein>
<dbReference type="EMBL" id="JACWMS010000001">
    <property type="protein sequence ID" value="MBD1318801.1"/>
    <property type="molecule type" value="Genomic_DNA"/>
</dbReference>
<feature type="transmembrane region" description="Helical" evidence="4">
    <location>
        <begin position="74"/>
        <end position="93"/>
    </location>
</feature>
<organism evidence="6 7">
    <name type="scientific">Gordonia hankookensis</name>
    <dbReference type="NCBI Taxonomy" id="589403"/>
    <lineage>
        <taxon>Bacteria</taxon>
        <taxon>Bacillati</taxon>
        <taxon>Actinomycetota</taxon>
        <taxon>Actinomycetes</taxon>
        <taxon>Mycobacteriales</taxon>
        <taxon>Gordoniaceae</taxon>
        <taxon>Gordonia</taxon>
    </lineage>
</organism>
<evidence type="ECO:0000256" key="4">
    <source>
        <dbReference type="SAM" id="Phobius"/>
    </source>
</evidence>
<dbReference type="PANTHER" id="PTHR24421">
    <property type="entry name" value="NITRATE/NITRITE SENSOR PROTEIN NARX-RELATED"/>
    <property type="match status" value="1"/>
</dbReference>
<keyword evidence="7" id="KW-1185">Reference proteome</keyword>
<keyword evidence="4" id="KW-1133">Transmembrane helix</keyword>
<evidence type="ECO:0000259" key="5">
    <source>
        <dbReference type="Pfam" id="PF02518"/>
    </source>
</evidence>
<dbReference type="PANTHER" id="PTHR24421:SF61">
    <property type="entry name" value="OXYGEN SENSOR HISTIDINE KINASE NREB"/>
    <property type="match status" value="1"/>
</dbReference>